<dbReference type="Gene3D" id="1.25.40.10">
    <property type="entry name" value="Tetratricopeptide repeat domain"/>
    <property type="match status" value="2"/>
</dbReference>
<dbReference type="InterPro" id="IPR002182">
    <property type="entry name" value="NB-ARC"/>
</dbReference>
<feature type="domain" description="DUF7779" evidence="2">
    <location>
        <begin position="668"/>
        <end position="747"/>
    </location>
</feature>
<dbReference type="PANTHER" id="PTHR35205:SF1">
    <property type="entry name" value="ZU5 DOMAIN-CONTAINING PROTEIN"/>
    <property type="match status" value="1"/>
</dbReference>
<name>A0ABR4CJV2_9HELO</name>
<reference evidence="3 4" key="1">
    <citation type="journal article" date="2024" name="Commun. Biol.">
        <title>Comparative genomic analysis of thermophilic fungi reveals convergent evolutionary adaptations and gene losses.</title>
        <authorList>
            <person name="Steindorff A.S."/>
            <person name="Aguilar-Pontes M.V."/>
            <person name="Robinson A.J."/>
            <person name="Andreopoulos B."/>
            <person name="LaButti K."/>
            <person name="Kuo A."/>
            <person name="Mondo S."/>
            <person name="Riley R."/>
            <person name="Otillar R."/>
            <person name="Haridas S."/>
            <person name="Lipzen A."/>
            <person name="Grimwood J."/>
            <person name="Schmutz J."/>
            <person name="Clum A."/>
            <person name="Reid I.D."/>
            <person name="Moisan M.C."/>
            <person name="Butler G."/>
            <person name="Nguyen T.T.M."/>
            <person name="Dewar K."/>
            <person name="Conant G."/>
            <person name="Drula E."/>
            <person name="Henrissat B."/>
            <person name="Hansel C."/>
            <person name="Singer S."/>
            <person name="Hutchinson M.I."/>
            <person name="de Vries R.P."/>
            <person name="Natvig D.O."/>
            <person name="Powell A.J."/>
            <person name="Tsang A."/>
            <person name="Grigoriev I.V."/>
        </authorList>
    </citation>
    <scope>NUCLEOTIDE SEQUENCE [LARGE SCALE GENOMIC DNA]</scope>
    <source>
        <strain evidence="3 4">CBS 494.80</strain>
    </source>
</reference>
<dbReference type="SUPFAM" id="SSF48452">
    <property type="entry name" value="TPR-like"/>
    <property type="match status" value="1"/>
</dbReference>
<dbReference type="EMBL" id="JAZHXI010000006">
    <property type="protein sequence ID" value="KAL2070235.1"/>
    <property type="molecule type" value="Genomic_DNA"/>
</dbReference>
<proteinExistence type="predicted"/>
<dbReference type="Pfam" id="PF25000">
    <property type="entry name" value="DUF7779"/>
    <property type="match status" value="1"/>
</dbReference>
<keyword evidence="4" id="KW-1185">Reference proteome</keyword>
<dbReference type="Pfam" id="PF00931">
    <property type="entry name" value="NB-ARC"/>
    <property type="match status" value="1"/>
</dbReference>
<dbReference type="InterPro" id="IPR027417">
    <property type="entry name" value="P-loop_NTPase"/>
</dbReference>
<evidence type="ECO:0000259" key="2">
    <source>
        <dbReference type="Pfam" id="PF25000"/>
    </source>
</evidence>
<gene>
    <name evidence="3" type="ORF">VTL71DRAFT_13261</name>
</gene>
<dbReference type="InterPro" id="IPR011990">
    <property type="entry name" value="TPR-like_helical_dom_sf"/>
</dbReference>
<dbReference type="InterPro" id="IPR056681">
    <property type="entry name" value="DUF7779"/>
</dbReference>
<evidence type="ECO:0000313" key="3">
    <source>
        <dbReference type="EMBL" id="KAL2070235.1"/>
    </source>
</evidence>
<comment type="caution">
    <text evidence="3">The sequence shown here is derived from an EMBL/GenBank/DDBJ whole genome shotgun (WGS) entry which is preliminary data.</text>
</comment>
<feature type="domain" description="NB-ARC" evidence="1">
    <location>
        <begin position="438"/>
        <end position="591"/>
    </location>
</feature>
<evidence type="ECO:0000259" key="1">
    <source>
        <dbReference type="Pfam" id="PF00931"/>
    </source>
</evidence>
<evidence type="ECO:0000313" key="4">
    <source>
        <dbReference type="Proteomes" id="UP001595075"/>
    </source>
</evidence>
<evidence type="ECO:0008006" key="5">
    <source>
        <dbReference type="Google" id="ProtNLM"/>
    </source>
</evidence>
<dbReference type="SUPFAM" id="SSF52540">
    <property type="entry name" value="P-loop containing nucleoside triphosphate hydrolases"/>
    <property type="match status" value="1"/>
</dbReference>
<accession>A0ABR4CJV2</accession>
<dbReference type="Proteomes" id="UP001595075">
    <property type="component" value="Unassembled WGS sequence"/>
</dbReference>
<dbReference type="InterPro" id="IPR019734">
    <property type="entry name" value="TPR_rpt"/>
</dbReference>
<dbReference type="Gene3D" id="3.40.50.300">
    <property type="entry name" value="P-loop containing nucleotide triphosphate hydrolases"/>
    <property type="match status" value="1"/>
</dbReference>
<sequence>MAARPCMSNTGWMPRQTHMHGNSTRTVPTMDIPWNTHFKAGGANQRIKSFASRVYTKLHPRRVNKDPKASVIAVPGYYTPLVPKWGIDHEIVEAARNIDSISHLHIYIYEPTYESSDFTWENFLKTGSDLAEELAHRPIIFVAHSLGGVLLKKVYYLRHYVDARFKLVVECLSGILFMGTPHASVSDEDTLLRLNQVVFSCAKFAIQKQSSRLPRHDVFQLAKLAAAFEQIALVLILSVFEFGGSRSGVPKFFGGRKTKILVDQQLATISSDAERLLGVHLTHHELCKVALLKNNTYSARDFLHSVLQELAVNKRTMVGNTLLPLPQPQRIGLDPLNSLNLGPIEPLNTNDAAISYPGSQGQHKLSRQPLLKPPLQLYLISNSSRENLLEIRKSKLPCFMLSQYPNPDFIGRDDIIVAMDKKLLPRKSPVVGNVQSTRLFALCGMGGIGKTDLAVEYAHMRRSTFGAVFWLEAGGVSQLASDFGRIAVQLGLQTPDEADNLESNIEIAKSWLSRPRNASEENDNWLLIFDNADNLDIITDYVPYQGNGSVLITSRDPFAKEHFFSNGSGIDLEALSPFESATLLRKLITRNEEAQSTDEQDASVELANRLDGLPLAMTQMAGFIRKRHISIREFVELYATDARYAEIHGVGSPVQEHRYGYTLATAYNFRDLSTHSLILLRQLAFMNPDRVQEYIFFDAKRPVGEGSFWTASNFEDARYELITRSIIKLNIVKKELWIHRLIQAEARICAQKSNTYQPFRDAVSLLAQVWPPGDFSSQRIERWAKCEELLPHLERLYQLYVEYARDWSSFKIDPGFPSLMNEAAVYLHERGFPHEGKLYLRLALSLCKQSAITIEPLISDMHLTMGALSNETNDAQTCLEHNILCLTIRKAEAAKDNVPTLRLAFAHSQMGIAYMMVRKFALATEYFKQSVEMLKMIQVDPDEFGLPMCNLGLAYWVQGELDDADRTLTDLRNQRTRLHGALDKVSYKTGRVLQGLGNVRASKAMRLEAEGDYDKAEKFWNESFEIHKDSLVQYESTLGKFNHRTADACHKLAEHYIRMKKDSLAQEFLDRALSIWGDRQWFQNESARSSFLRGTHLKSMGGAANIELGNRWIDRATLLRRQILPDEKPRELETVDFDDLVCFWSI</sequence>
<dbReference type="PANTHER" id="PTHR35205">
    <property type="entry name" value="NB-ARC AND TPR DOMAIN PROTEIN"/>
    <property type="match status" value="1"/>
</dbReference>
<protein>
    <recommendedName>
        <fullName evidence="5">NB-ARC domain-containing protein</fullName>
    </recommendedName>
</protein>
<dbReference type="SMART" id="SM00028">
    <property type="entry name" value="TPR"/>
    <property type="match status" value="3"/>
</dbReference>
<organism evidence="3 4">
    <name type="scientific">Oculimacula yallundae</name>
    <dbReference type="NCBI Taxonomy" id="86028"/>
    <lineage>
        <taxon>Eukaryota</taxon>
        <taxon>Fungi</taxon>
        <taxon>Dikarya</taxon>
        <taxon>Ascomycota</taxon>
        <taxon>Pezizomycotina</taxon>
        <taxon>Leotiomycetes</taxon>
        <taxon>Helotiales</taxon>
        <taxon>Ploettnerulaceae</taxon>
        <taxon>Oculimacula</taxon>
    </lineage>
</organism>